<feature type="transmembrane region" description="Helical" evidence="1">
    <location>
        <begin position="14"/>
        <end position="35"/>
    </location>
</feature>
<reference evidence="2 3" key="1">
    <citation type="submission" date="2014-09" db="EMBL/GenBank/DDBJ databases">
        <title>Butyrate-producing bacteria isolated from human gut.</title>
        <authorList>
            <person name="Zhang Q."/>
            <person name="Zhao L."/>
        </authorList>
    </citation>
    <scope>NUCLEOTIDE SEQUENCE [LARGE SCALE GENOMIC DNA]</scope>
    <source>
        <strain evidence="2 3">21</strain>
    </source>
</reference>
<comment type="caution">
    <text evidence="2">The sequence shown here is derived from an EMBL/GenBank/DDBJ whole genome shotgun (WGS) entry which is preliminary data.</text>
</comment>
<keyword evidence="1" id="KW-0472">Membrane</keyword>
<dbReference type="OrthoDB" id="9799076at2"/>
<evidence type="ECO:0000313" key="3">
    <source>
        <dbReference type="Proteomes" id="UP000245288"/>
    </source>
</evidence>
<dbReference type="RefSeq" id="WP_109215872.1">
    <property type="nucleotide sequence ID" value="NZ_CABMEW010000018.1"/>
</dbReference>
<dbReference type="EMBL" id="JRFU01000107">
    <property type="protein sequence ID" value="PWE86435.1"/>
    <property type="molecule type" value="Genomic_DNA"/>
</dbReference>
<protein>
    <recommendedName>
        <fullName evidence="4">ABC-2 family transporter protein</fullName>
    </recommendedName>
</protein>
<organism evidence="2 3">
    <name type="scientific">Eubacterium ramulus</name>
    <dbReference type="NCBI Taxonomy" id="39490"/>
    <lineage>
        <taxon>Bacteria</taxon>
        <taxon>Bacillati</taxon>
        <taxon>Bacillota</taxon>
        <taxon>Clostridia</taxon>
        <taxon>Eubacteriales</taxon>
        <taxon>Eubacteriaceae</taxon>
        <taxon>Eubacterium</taxon>
    </lineage>
</organism>
<evidence type="ECO:0000256" key="1">
    <source>
        <dbReference type="SAM" id="Phobius"/>
    </source>
</evidence>
<sequence length="256" mass="29654">MLGHMIKRAICNKWMVLACTVSIAIIYYEILLGWIPIRGMIKEPEYYNGLAQMVWLFSLCSYYTFAGMFPGLAYGSSLLEERNSGYLNYVKNRISLKKYMGYKVIAVGISGAVSTLIPYLSVAVPFSFFTRNSSVKFSKDFAELIWNRVITMWGEPAVYILRGLLMVLFGILWAELALLLSMVIRNKYIVYILPFVIYQILWIALPHAVSPIFMIGYDYDYNDSLIRPYLLFAIYIVGVVLAIWFLFRRQKKHEKI</sequence>
<gene>
    <name evidence="2" type="ORF">LG34_09955</name>
</gene>
<dbReference type="AlphaFoldDB" id="A0A2V1JSF2"/>
<proteinExistence type="predicted"/>
<feature type="transmembrane region" description="Helical" evidence="1">
    <location>
        <begin position="188"/>
        <end position="209"/>
    </location>
</feature>
<keyword evidence="1" id="KW-0812">Transmembrane</keyword>
<keyword evidence="1" id="KW-1133">Transmembrane helix</keyword>
<keyword evidence="3" id="KW-1185">Reference proteome</keyword>
<feature type="transmembrane region" description="Helical" evidence="1">
    <location>
        <begin position="229"/>
        <end position="247"/>
    </location>
</feature>
<evidence type="ECO:0000313" key="2">
    <source>
        <dbReference type="EMBL" id="PWE86435.1"/>
    </source>
</evidence>
<dbReference type="Proteomes" id="UP000245288">
    <property type="component" value="Unassembled WGS sequence"/>
</dbReference>
<feature type="transmembrane region" description="Helical" evidence="1">
    <location>
        <begin position="55"/>
        <end position="79"/>
    </location>
</feature>
<evidence type="ECO:0008006" key="4">
    <source>
        <dbReference type="Google" id="ProtNLM"/>
    </source>
</evidence>
<feature type="transmembrane region" description="Helical" evidence="1">
    <location>
        <begin position="159"/>
        <end position="181"/>
    </location>
</feature>
<name>A0A2V1JSF2_EUBRA</name>
<feature type="transmembrane region" description="Helical" evidence="1">
    <location>
        <begin position="100"/>
        <end position="120"/>
    </location>
</feature>
<accession>A0A2V1JSF2</accession>